<feature type="compositionally biased region" description="Polar residues" evidence="1">
    <location>
        <begin position="16"/>
        <end position="26"/>
    </location>
</feature>
<comment type="caution">
    <text evidence="2">The sequence shown here is derived from an EMBL/GenBank/DDBJ whole genome shotgun (WGS) entry which is preliminary data.</text>
</comment>
<evidence type="ECO:0000313" key="2">
    <source>
        <dbReference type="EMBL" id="OKP10128.1"/>
    </source>
</evidence>
<evidence type="ECO:0000313" key="3">
    <source>
        <dbReference type="Proteomes" id="UP000186955"/>
    </source>
</evidence>
<dbReference type="Proteomes" id="UP000186955">
    <property type="component" value="Unassembled WGS sequence"/>
</dbReference>
<evidence type="ECO:0000256" key="1">
    <source>
        <dbReference type="SAM" id="MobiDB-lite"/>
    </source>
</evidence>
<proteinExistence type="predicted"/>
<name>A0A1Q5UCB5_9EURO</name>
<sequence>MSSKKMDSAWRPVPNAPQSRQVAQSASTDFLWVDCHDGKSQDGGVARTTQAFLQTKYHKQRRKTQLQQLKASMKALPPARSPPVSTPGTESTLEKEDQDVDEERAHQLLIHQNDHRMHNSLQSKVEDLIPVTSQRLKQSADFYFDYCEFHA</sequence>
<keyword evidence="3" id="KW-1185">Reference proteome</keyword>
<feature type="region of interest" description="Disordered" evidence="1">
    <location>
        <begin position="54"/>
        <end position="100"/>
    </location>
</feature>
<reference evidence="2 3" key="1">
    <citation type="submission" date="2016-10" db="EMBL/GenBank/DDBJ databases">
        <title>Genome sequence of the ascomycete fungus Penicillium subrubescens.</title>
        <authorList>
            <person name="De Vries R.P."/>
            <person name="Peng M."/>
            <person name="Dilokpimol A."/>
            <person name="Hilden K."/>
            <person name="Makela M.R."/>
            <person name="Grigoriev I."/>
            <person name="Riley R."/>
            <person name="Granchi Z."/>
        </authorList>
    </citation>
    <scope>NUCLEOTIDE SEQUENCE [LARGE SCALE GENOMIC DNA]</scope>
    <source>
        <strain evidence="2 3">CBS 132785</strain>
    </source>
</reference>
<dbReference type="AlphaFoldDB" id="A0A1Q5UCB5"/>
<gene>
    <name evidence="2" type="ORF">PENSUB_4482</name>
</gene>
<accession>A0A1Q5UCB5</accession>
<feature type="region of interest" description="Disordered" evidence="1">
    <location>
        <begin position="1"/>
        <end position="26"/>
    </location>
</feature>
<protein>
    <submittedName>
        <fullName evidence="2">Uncharacterized protein</fullName>
    </submittedName>
</protein>
<dbReference type="EMBL" id="MNBE01000391">
    <property type="protein sequence ID" value="OKP10128.1"/>
    <property type="molecule type" value="Genomic_DNA"/>
</dbReference>
<organism evidence="2 3">
    <name type="scientific">Penicillium subrubescens</name>
    <dbReference type="NCBI Taxonomy" id="1316194"/>
    <lineage>
        <taxon>Eukaryota</taxon>
        <taxon>Fungi</taxon>
        <taxon>Dikarya</taxon>
        <taxon>Ascomycota</taxon>
        <taxon>Pezizomycotina</taxon>
        <taxon>Eurotiomycetes</taxon>
        <taxon>Eurotiomycetidae</taxon>
        <taxon>Eurotiales</taxon>
        <taxon>Aspergillaceae</taxon>
        <taxon>Penicillium</taxon>
    </lineage>
</organism>